<dbReference type="PANTHER" id="PTHR46551:SF1">
    <property type="entry name" value="SAP DOMAIN-CONTAINING RIBONUCLEOPROTEIN"/>
    <property type="match status" value="1"/>
</dbReference>
<feature type="compositionally biased region" description="Low complexity" evidence="3">
    <location>
        <begin position="134"/>
        <end position="149"/>
    </location>
</feature>
<keyword evidence="1" id="KW-0597">Phosphoprotein</keyword>
<dbReference type="PANTHER" id="PTHR46551">
    <property type="entry name" value="SAP DOMAIN-CONTAINING RIBONUCLEOPROTEIN"/>
    <property type="match status" value="1"/>
</dbReference>
<evidence type="ECO:0000259" key="4">
    <source>
        <dbReference type="PROSITE" id="PS50800"/>
    </source>
</evidence>
<evidence type="ECO:0000256" key="2">
    <source>
        <dbReference type="ARBA" id="ARBA00046328"/>
    </source>
</evidence>
<dbReference type="OrthoDB" id="445357at2759"/>
<dbReference type="InterPro" id="IPR036361">
    <property type="entry name" value="SAP_dom_sf"/>
</dbReference>
<evidence type="ECO:0000256" key="3">
    <source>
        <dbReference type="SAM" id="MobiDB-lite"/>
    </source>
</evidence>
<dbReference type="PROSITE" id="PS50800">
    <property type="entry name" value="SAP"/>
    <property type="match status" value="1"/>
</dbReference>
<feature type="compositionally biased region" description="Basic and acidic residues" evidence="3">
    <location>
        <begin position="222"/>
        <end position="240"/>
    </location>
</feature>
<comment type="similarity">
    <text evidence="2">Belongs to the SAP domain-containing ribonucleoprotein family.</text>
</comment>
<feature type="region of interest" description="Disordered" evidence="3">
    <location>
        <begin position="39"/>
        <end position="295"/>
    </location>
</feature>
<evidence type="ECO:0000313" key="6">
    <source>
        <dbReference type="Proteomes" id="UP000799766"/>
    </source>
</evidence>
<feature type="compositionally biased region" description="Basic and acidic residues" evidence="3">
    <location>
        <begin position="198"/>
        <end position="210"/>
    </location>
</feature>
<dbReference type="GO" id="GO:0016973">
    <property type="term" value="P:poly(A)+ mRNA export from nucleus"/>
    <property type="evidence" value="ECO:0007669"/>
    <property type="project" value="TreeGrafter"/>
</dbReference>
<proteinExistence type="inferred from homology"/>
<feature type="domain" description="SAP" evidence="4">
    <location>
        <begin position="4"/>
        <end position="38"/>
    </location>
</feature>
<name>A0A6A6PBJ5_9PEZI</name>
<gene>
    <name evidence="5" type="ORF">BDY21DRAFT_360475</name>
</gene>
<evidence type="ECO:0000313" key="5">
    <source>
        <dbReference type="EMBL" id="KAF2461335.1"/>
    </source>
</evidence>
<protein>
    <recommendedName>
        <fullName evidence="4">SAP domain-containing protein</fullName>
    </recommendedName>
</protein>
<feature type="compositionally biased region" description="Basic residues" evidence="3">
    <location>
        <begin position="241"/>
        <end position="253"/>
    </location>
</feature>
<organism evidence="5 6">
    <name type="scientific">Lineolata rhizophorae</name>
    <dbReference type="NCBI Taxonomy" id="578093"/>
    <lineage>
        <taxon>Eukaryota</taxon>
        <taxon>Fungi</taxon>
        <taxon>Dikarya</taxon>
        <taxon>Ascomycota</taxon>
        <taxon>Pezizomycotina</taxon>
        <taxon>Dothideomycetes</taxon>
        <taxon>Dothideomycetes incertae sedis</taxon>
        <taxon>Lineolatales</taxon>
        <taxon>Lineolataceae</taxon>
        <taxon>Lineolata</taxon>
    </lineage>
</organism>
<dbReference type="AlphaFoldDB" id="A0A6A6PBJ5"/>
<reference evidence="5" key="1">
    <citation type="journal article" date="2020" name="Stud. Mycol.">
        <title>101 Dothideomycetes genomes: a test case for predicting lifestyles and emergence of pathogens.</title>
        <authorList>
            <person name="Haridas S."/>
            <person name="Albert R."/>
            <person name="Binder M."/>
            <person name="Bloem J."/>
            <person name="Labutti K."/>
            <person name="Salamov A."/>
            <person name="Andreopoulos B."/>
            <person name="Baker S."/>
            <person name="Barry K."/>
            <person name="Bills G."/>
            <person name="Bluhm B."/>
            <person name="Cannon C."/>
            <person name="Castanera R."/>
            <person name="Culley D."/>
            <person name="Daum C."/>
            <person name="Ezra D."/>
            <person name="Gonzalez J."/>
            <person name="Henrissat B."/>
            <person name="Kuo A."/>
            <person name="Liang C."/>
            <person name="Lipzen A."/>
            <person name="Lutzoni F."/>
            <person name="Magnuson J."/>
            <person name="Mondo S."/>
            <person name="Nolan M."/>
            <person name="Ohm R."/>
            <person name="Pangilinan J."/>
            <person name="Park H.-J."/>
            <person name="Ramirez L."/>
            <person name="Alfaro M."/>
            <person name="Sun H."/>
            <person name="Tritt A."/>
            <person name="Yoshinaga Y."/>
            <person name="Zwiers L.-H."/>
            <person name="Turgeon B."/>
            <person name="Goodwin S."/>
            <person name="Spatafora J."/>
            <person name="Crous P."/>
            <person name="Grigoriev I."/>
        </authorList>
    </citation>
    <scope>NUCLEOTIDE SEQUENCE</scope>
    <source>
        <strain evidence="5">ATCC 16933</strain>
    </source>
</reference>
<evidence type="ECO:0000256" key="1">
    <source>
        <dbReference type="ARBA" id="ARBA00022553"/>
    </source>
</evidence>
<feature type="compositionally biased region" description="Acidic residues" evidence="3">
    <location>
        <begin position="50"/>
        <end position="61"/>
    </location>
</feature>
<feature type="compositionally biased region" description="Low complexity" evidence="3">
    <location>
        <begin position="62"/>
        <end position="106"/>
    </location>
</feature>
<dbReference type="InterPro" id="IPR052240">
    <property type="entry name" value="SAP_domain_ribonucleoprotein"/>
</dbReference>
<dbReference type="GO" id="GO:0005634">
    <property type="term" value="C:nucleus"/>
    <property type="evidence" value="ECO:0007669"/>
    <property type="project" value="TreeGrafter"/>
</dbReference>
<dbReference type="Gene3D" id="1.10.720.30">
    <property type="entry name" value="SAP domain"/>
    <property type="match status" value="1"/>
</dbReference>
<feature type="compositionally biased region" description="Basic and acidic residues" evidence="3">
    <location>
        <begin position="278"/>
        <end position="288"/>
    </location>
</feature>
<dbReference type="Pfam" id="PF18592">
    <property type="entry name" value="Tho1_MOS11_C"/>
    <property type="match status" value="1"/>
</dbReference>
<dbReference type="SUPFAM" id="SSF68906">
    <property type="entry name" value="SAP domain"/>
    <property type="match status" value="1"/>
</dbReference>
<keyword evidence="6" id="KW-1185">Reference proteome</keyword>
<dbReference type="Proteomes" id="UP000799766">
    <property type="component" value="Unassembled WGS sequence"/>
</dbReference>
<dbReference type="Pfam" id="PF02037">
    <property type="entry name" value="SAP"/>
    <property type="match status" value="1"/>
</dbReference>
<dbReference type="SMART" id="SM00513">
    <property type="entry name" value="SAP"/>
    <property type="match status" value="1"/>
</dbReference>
<accession>A0A6A6PBJ5</accession>
<dbReference type="EMBL" id="MU001671">
    <property type="protein sequence ID" value="KAF2461335.1"/>
    <property type="molecule type" value="Genomic_DNA"/>
</dbReference>
<dbReference type="InterPro" id="IPR003034">
    <property type="entry name" value="SAP_dom"/>
</dbReference>
<sequence length="295" mass="31091">MADYSKMKNAELEALLKQRGLPHTGKKAEMVARLQEADKKAAVTPSAPAAEDEIDWDDDATAEAAKPTAEAAKPAVASASATAQPAEPAAIKPEASSEAGAAAMAAGGKGRVPNPQAVPNQEPAIDPTATAELSAAAPGDEPAATASAEPAEDEKKQTKPPVDFSRGLAATTLEEELEKRKARAKKFGIPENDEDAEEAMKRLERAKKFGETGGPKGLNEALPERRERKRGRDAQDDGRRGNNKRGPGRRFDRRRGGGGNRPDGGRADRPAGGTWMSETDRAKAEARKARFAAAT</sequence>
<dbReference type="InterPro" id="IPR040746">
    <property type="entry name" value="THO1_MOS11_C"/>
</dbReference>